<name>A0A231GXA9_9NOCA</name>
<dbReference type="SUPFAM" id="SSF54427">
    <property type="entry name" value="NTF2-like"/>
    <property type="match status" value="1"/>
</dbReference>
<protein>
    <recommendedName>
        <fullName evidence="1">SnoaL-like domain-containing protein</fullName>
    </recommendedName>
</protein>
<dbReference type="Pfam" id="PF12680">
    <property type="entry name" value="SnoaL_2"/>
    <property type="match status" value="1"/>
</dbReference>
<dbReference type="InterPro" id="IPR032710">
    <property type="entry name" value="NTF2-like_dom_sf"/>
</dbReference>
<dbReference type="EMBL" id="NGAF01000021">
    <property type="protein sequence ID" value="OXR41212.1"/>
    <property type="molecule type" value="Genomic_DNA"/>
</dbReference>
<comment type="caution">
    <text evidence="2">The sequence shown here is derived from an EMBL/GenBank/DDBJ whole genome shotgun (WGS) entry which is preliminary data.</text>
</comment>
<organism evidence="2 3">
    <name type="scientific">Nocardia cerradoensis</name>
    <dbReference type="NCBI Taxonomy" id="85688"/>
    <lineage>
        <taxon>Bacteria</taxon>
        <taxon>Bacillati</taxon>
        <taxon>Actinomycetota</taxon>
        <taxon>Actinomycetes</taxon>
        <taxon>Mycobacteriales</taxon>
        <taxon>Nocardiaceae</taxon>
        <taxon>Nocardia</taxon>
    </lineage>
</organism>
<accession>A0A231GXA9</accession>
<sequence>MTSTGSRIDSAIYVDRIRSVCAAVKAHDIETVLTYFDDACVFVNGVTGTTSEKPELVEFLKETWAVFPDYAPRPVVTYMQGNTLGALFEMAGTPPQAEGQAAPEQIRWLAASFSTFDPVTLKIVRDAYYVDEEAIQQQIAAAQHAETH</sequence>
<feature type="domain" description="SnoaL-like" evidence="1">
    <location>
        <begin position="18"/>
        <end position="108"/>
    </location>
</feature>
<dbReference type="AlphaFoldDB" id="A0A231GXA9"/>
<evidence type="ECO:0000313" key="2">
    <source>
        <dbReference type="EMBL" id="OXR41212.1"/>
    </source>
</evidence>
<dbReference type="Gene3D" id="3.10.450.50">
    <property type="match status" value="1"/>
</dbReference>
<evidence type="ECO:0000313" key="3">
    <source>
        <dbReference type="Proteomes" id="UP000215506"/>
    </source>
</evidence>
<dbReference type="RefSeq" id="WP_094027654.1">
    <property type="nucleotide sequence ID" value="NZ_NGAF01000021.1"/>
</dbReference>
<reference evidence="2 3" key="1">
    <citation type="submission" date="2017-07" db="EMBL/GenBank/DDBJ databases">
        <title>First draft Genome Sequence of Nocardia cerradoensis isolated from human infection.</title>
        <authorList>
            <person name="Carrasco G."/>
        </authorList>
    </citation>
    <scope>NUCLEOTIDE SEQUENCE [LARGE SCALE GENOMIC DNA]</scope>
    <source>
        <strain evidence="2 3">CNM20130759</strain>
    </source>
</reference>
<gene>
    <name evidence="2" type="ORF">B7C42_06610</name>
</gene>
<dbReference type="Proteomes" id="UP000215506">
    <property type="component" value="Unassembled WGS sequence"/>
</dbReference>
<evidence type="ECO:0000259" key="1">
    <source>
        <dbReference type="Pfam" id="PF12680"/>
    </source>
</evidence>
<keyword evidence="3" id="KW-1185">Reference proteome</keyword>
<proteinExistence type="predicted"/>
<dbReference type="InterPro" id="IPR037401">
    <property type="entry name" value="SnoaL-like"/>
</dbReference>